<organism evidence="2 3">
    <name type="scientific">Vanrija pseudolonga</name>
    <dbReference type="NCBI Taxonomy" id="143232"/>
    <lineage>
        <taxon>Eukaryota</taxon>
        <taxon>Fungi</taxon>
        <taxon>Dikarya</taxon>
        <taxon>Basidiomycota</taxon>
        <taxon>Agaricomycotina</taxon>
        <taxon>Tremellomycetes</taxon>
        <taxon>Trichosporonales</taxon>
        <taxon>Trichosporonaceae</taxon>
        <taxon>Vanrija</taxon>
    </lineage>
</organism>
<feature type="region of interest" description="Disordered" evidence="1">
    <location>
        <begin position="195"/>
        <end position="266"/>
    </location>
</feature>
<keyword evidence="3" id="KW-1185">Reference proteome</keyword>
<feature type="region of interest" description="Disordered" evidence="1">
    <location>
        <begin position="409"/>
        <end position="436"/>
    </location>
</feature>
<dbReference type="GeneID" id="87810685"/>
<evidence type="ECO:0000313" key="3">
    <source>
        <dbReference type="Proteomes" id="UP000827549"/>
    </source>
</evidence>
<dbReference type="AlphaFoldDB" id="A0AAF1BJX7"/>
<evidence type="ECO:0000256" key="1">
    <source>
        <dbReference type="SAM" id="MobiDB-lite"/>
    </source>
</evidence>
<dbReference type="EMBL" id="CP086718">
    <property type="protein sequence ID" value="WOO83996.1"/>
    <property type="molecule type" value="Genomic_DNA"/>
</dbReference>
<name>A0AAF1BJX7_9TREE</name>
<protein>
    <submittedName>
        <fullName evidence="2">Uncharacterized protein</fullName>
    </submittedName>
</protein>
<feature type="region of interest" description="Disordered" evidence="1">
    <location>
        <begin position="146"/>
        <end position="166"/>
    </location>
</feature>
<accession>A0AAF1BJX7</accession>
<feature type="compositionally biased region" description="Polar residues" evidence="1">
    <location>
        <begin position="157"/>
        <end position="166"/>
    </location>
</feature>
<sequence length="436" mass="46602">MNGVCPSTRVAGTPARYGTTLAIYSTQDVLCILKPVDGEPQPPRELALPVIRALVLHQLEWGYADSEIARGLRSLEEQMGKHDPGMPFTPLAGGPPAPQQPGGPYPYWTPNPEHYKRAAAPVKKLAKPVKTFHTVVLPLLGFRRRRPARDNARQPISPATTGAASHQTLAATIPSANPPTITHVQVHRAAFTPSYTAGTATAPRDRVLGLPRGLSPSVPHIPTSPAITSTPPSGGAAAAAPPRNRTKAHTAPDDLAPPDDSEDGHDYSLQEVEDMWRDEANFLLEYGIDLDLDHDPDSLDASVSRHSLYPDGHVAGLGLALAGMGLGQHQQSSTADTPAARAEARAALMRRKTTRDSRMQEIIDFTSPPPSFSGHGDAPAPWRWSLPPAAQSTEEDWIYSAYESSSPGWSESGWGSAQRHGVPQDTGVEAGVGRAM</sequence>
<gene>
    <name evidence="2" type="ORF">LOC62_05G007512</name>
</gene>
<reference evidence="2" key="1">
    <citation type="submission" date="2023-10" db="EMBL/GenBank/DDBJ databases">
        <authorList>
            <person name="Noh H."/>
        </authorList>
    </citation>
    <scope>NUCLEOTIDE SEQUENCE</scope>
    <source>
        <strain evidence="2">DUCC4014</strain>
    </source>
</reference>
<dbReference type="RefSeq" id="XP_062630022.1">
    <property type="nucleotide sequence ID" value="XM_062774038.1"/>
</dbReference>
<feature type="compositionally biased region" description="Low complexity" evidence="1">
    <location>
        <begin position="220"/>
        <end position="242"/>
    </location>
</feature>
<dbReference type="Proteomes" id="UP000827549">
    <property type="component" value="Chromosome 5"/>
</dbReference>
<evidence type="ECO:0000313" key="2">
    <source>
        <dbReference type="EMBL" id="WOO83996.1"/>
    </source>
</evidence>
<proteinExistence type="predicted"/>